<feature type="region of interest" description="Disordered" evidence="1">
    <location>
        <begin position="1"/>
        <end position="80"/>
    </location>
</feature>
<feature type="compositionally biased region" description="Polar residues" evidence="1">
    <location>
        <begin position="1"/>
        <end position="17"/>
    </location>
</feature>
<organism evidence="2 3">
    <name type="scientific">Conger conger</name>
    <name type="common">Conger eel</name>
    <name type="synonym">Muraena conger</name>
    <dbReference type="NCBI Taxonomy" id="82655"/>
    <lineage>
        <taxon>Eukaryota</taxon>
        <taxon>Metazoa</taxon>
        <taxon>Chordata</taxon>
        <taxon>Craniata</taxon>
        <taxon>Vertebrata</taxon>
        <taxon>Euteleostomi</taxon>
        <taxon>Actinopterygii</taxon>
        <taxon>Neopterygii</taxon>
        <taxon>Teleostei</taxon>
        <taxon>Anguilliformes</taxon>
        <taxon>Congridae</taxon>
        <taxon>Conger</taxon>
    </lineage>
</organism>
<evidence type="ECO:0000256" key="1">
    <source>
        <dbReference type="SAM" id="MobiDB-lite"/>
    </source>
</evidence>
<dbReference type="EMBL" id="JAFJMO010000005">
    <property type="protein sequence ID" value="KAJ8276194.1"/>
    <property type="molecule type" value="Genomic_DNA"/>
</dbReference>
<evidence type="ECO:0000313" key="3">
    <source>
        <dbReference type="Proteomes" id="UP001152803"/>
    </source>
</evidence>
<reference evidence="2" key="1">
    <citation type="journal article" date="2023" name="Science">
        <title>Genome structures resolve the early diversification of teleost fishes.</title>
        <authorList>
            <person name="Parey E."/>
            <person name="Louis A."/>
            <person name="Montfort J."/>
            <person name="Bouchez O."/>
            <person name="Roques C."/>
            <person name="Iampietro C."/>
            <person name="Lluch J."/>
            <person name="Castinel A."/>
            <person name="Donnadieu C."/>
            <person name="Desvignes T."/>
            <person name="Floi Bucao C."/>
            <person name="Jouanno E."/>
            <person name="Wen M."/>
            <person name="Mejri S."/>
            <person name="Dirks R."/>
            <person name="Jansen H."/>
            <person name="Henkel C."/>
            <person name="Chen W.J."/>
            <person name="Zahm M."/>
            <person name="Cabau C."/>
            <person name="Klopp C."/>
            <person name="Thompson A.W."/>
            <person name="Robinson-Rechavi M."/>
            <person name="Braasch I."/>
            <person name="Lecointre G."/>
            <person name="Bobe J."/>
            <person name="Postlethwait J.H."/>
            <person name="Berthelot C."/>
            <person name="Roest Crollius H."/>
            <person name="Guiguen Y."/>
        </authorList>
    </citation>
    <scope>NUCLEOTIDE SEQUENCE</scope>
    <source>
        <strain evidence="2">Concon-B</strain>
    </source>
</reference>
<sequence length="80" mass="8323">MSKPQQHPSTSCSGTRQSHPDYPPSPTHPAMECSRTGSPPLKSQTTAETPVCVRGNLNSSGDPSVCVRGNLNSSGDPSVC</sequence>
<protein>
    <submittedName>
        <fullName evidence="2">Uncharacterized protein</fullName>
    </submittedName>
</protein>
<name>A0A9Q1DPJ7_CONCO</name>
<dbReference type="AlphaFoldDB" id="A0A9Q1DPJ7"/>
<comment type="caution">
    <text evidence="2">The sequence shown here is derived from an EMBL/GenBank/DDBJ whole genome shotgun (WGS) entry which is preliminary data.</text>
</comment>
<dbReference type="Proteomes" id="UP001152803">
    <property type="component" value="Unassembled WGS sequence"/>
</dbReference>
<feature type="compositionally biased region" description="Polar residues" evidence="1">
    <location>
        <begin position="35"/>
        <end position="48"/>
    </location>
</feature>
<gene>
    <name evidence="2" type="ORF">COCON_G00079460</name>
</gene>
<accession>A0A9Q1DPJ7</accession>
<proteinExistence type="predicted"/>
<feature type="compositionally biased region" description="Polar residues" evidence="1">
    <location>
        <begin position="70"/>
        <end position="80"/>
    </location>
</feature>
<keyword evidence="3" id="KW-1185">Reference proteome</keyword>
<evidence type="ECO:0000313" key="2">
    <source>
        <dbReference type="EMBL" id="KAJ8276194.1"/>
    </source>
</evidence>